<gene>
    <name evidence="1" type="ORF">F7O44_13845</name>
</gene>
<comment type="caution">
    <text evidence="1">The sequence shown here is derived from an EMBL/GenBank/DDBJ whole genome shotgun (WGS) entry which is preliminary data.</text>
</comment>
<reference evidence="1 2" key="1">
    <citation type="submission" date="2019-11" db="EMBL/GenBank/DDBJ databases">
        <authorList>
            <person name="Li X.-J."/>
            <person name="Feng X.-M."/>
        </authorList>
    </citation>
    <scope>NUCLEOTIDE SEQUENCE [LARGE SCALE GENOMIC DNA]</scope>
    <source>
        <strain evidence="1 2">XMNu-373</strain>
    </source>
</reference>
<sequence length="220" mass="22590">MQRPHILLLAKSPVAGQAKTRLSPPYTPDQAAAIAEAALTDTLTAVAACHAERRIVALDGPPGPWLPPGFEVVTQVDGSLNERLAAAWEYAGGPGLQIGMDTPQITAALLDASLATVVDGPADAALGMAEDGGWWAIAFGTPHPLAFHGVPMSRSDTGSRQCSRLRSLGLTVAELPPLRDLDDAADAQAIAELIPGSNTARVLDACQAPTSTAPAPEAAP</sequence>
<dbReference type="Proteomes" id="UP000460435">
    <property type="component" value="Unassembled WGS sequence"/>
</dbReference>
<keyword evidence="2" id="KW-1185">Reference proteome</keyword>
<dbReference type="InterPro" id="IPR018641">
    <property type="entry name" value="Trfase_1_rSAM/seldom-assoc"/>
</dbReference>
<dbReference type="SUPFAM" id="SSF53448">
    <property type="entry name" value="Nucleotide-diphospho-sugar transferases"/>
    <property type="match status" value="1"/>
</dbReference>
<protein>
    <submittedName>
        <fullName evidence="1">DUF2064 domain-containing protein</fullName>
    </submittedName>
</protein>
<dbReference type="InterPro" id="IPR029044">
    <property type="entry name" value="Nucleotide-diphossugar_trans"/>
</dbReference>
<dbReference type="Pfam" id="PF09837">
    <property type="entry name" value="DUF2064"/>
    <property type="match status" value="1"/>
</dbReference>
<accession>A0A7K3M537</accession>
<organism evidence="1 2">
    <name type="scientific">Phytoactinopolyspora mesophila</name>
    <dbReference type="NCBI Taxonomy" id="2650750"/>
    <lineage>
        <taxon>Bacteria</taxon>
        <taxon>Bacillati</taxon>
        <taxon>Actinomycetota</taxon>
        <taxon>Actinomycetes</taxon>
        <taxon>Jiangellales</taxon>
        <taxon>Jiangellaceae</taxon>
        <taxon>Phytoactinopolyspora</taxon>
    </lineage>
</organism>
<dbReference type="AlphaFoldDB" id="A0A7K3M537"/>
<dbReference type="EMBL" id="WLZY01000004">
    <property type="protein sequence ID" value="NDL58157.1"/>
    <property type="molecule type" value="Genomic_DNA"/>
</dbReference>
<dbReference type="PANTHER" id="PTHR36529">
    <property type="entry name" value="SLL1095 PROTEIN"/>
    <property type="match status" value="1"/>
</dbReference>
<dbReference type="PANTHER" id="PTHR36529:SF1">
    <property type="entry name" value="GLYCOSYLTRANSFERASE"/>
    <property type="match status" value="1"/>
</dbReference>
<evidence type="ECO:0000313" key="2">
    <source>
        <dbReference type="Proteomes" id="UP000460435"/>
    </source>
</evidence>
<name>A0A7K3M537_9ACTN</name>
<dbReference type="Gene3D" id="3.90.550.10">
    <property type="entry name" value="Spore Coat Polysaccharide Biosynthesis Protein SpsA, Chain A"/>
    <property type="match status" value="1"/>
</dbReference>
<evidence type="ECO:0000313" key="1">
    <source>
        <dbReference type="EMBL" id="NDL58157.1"/>
    </source>
</evidence>
<dbReference type="RefSeq" id="WP_162450838.1">
    <property type="nucleotide sequence ID" value="NZ_WLZY01000004.1"/>
</dbReference>
<proteinExistence type="predicted"/>